<dbReference type="Pfam" id="PF02458">
    <property type="entry name" value="Transferase"/>
    <property type="match status" value="1"/>
</dbReference>
<dbReference type="RefSeq" id="XP_022148225.1">
    <property type="nucleotide sequence ID" value="XM_022292533.1"/>
</dbReference>
<dbReference type="GeneID" id="111016937"/>
<sequence>FRHLSGYGFRGVTEYHPLVPQLPVSHDRAAVIALQVTLFPNSGFSIGMTNHHAVLDGRTATSFVKLWARICKLHVAGGLYDLTTEPMPFYNRIEDPRGIAEIYANVWLKDKGPNNRSLNLHLPNTPQGLIRCSLHLTRQHLQNLKQSVLNNKNNQHSKNSDHHSHISSFALATAYICVCTAKSEALTEGKLVFAFVADARFRLKPPMPSNYFGNCLSGRAIFIERSELLGENGMVVASEAISEGIKGLEEGALNGVENWCSMMATATVDGDDFGGNYKPISVAGSPRFEVYSADFGWGRPIKVELVSAESSETIALSESRDGDGGMEIGVVKNKDEIENFVALFSKGLECL</sequence>
<dbReference type="Proteomes" id="UP000504603">
    <property type="component" value="Unplaced"/>
</dbReference>
<dbReference type="PANTHER" id="PTHR31625">
    <property type="match status" value="1"/>
</dbReference>
<evidence type="ECO:0000256" key="2">
    <source>
        <dbReference type="ARBA" id="ARBA00023315"/>
    </source>
</evidence>
<dbReference type="Gene3D" id="3.30.559.10">
    <property type="entry name" value="Chloramphenicol acetyltransferase-like domain"/>
    <property type="match status" value="2"/>
</dbReference>
<keyword evidence="3" id="KW-1185">Reference proteome</keyword>
<organism evidence="3 4">
    <name type="scientific">Momordica charantia</name>
    <name type="common">Bitter gourd</name>
    <name type="synonym">Balsam pear</name>
    <dbReference type="NCBI Taxonomy" id="3673"/>
    <lineage>
        <taxon>Eukaryota</taxon>
        <taxon>Viridiplantae</taxon>
        <taxon>Streptophyta</taxon>
        <taxon>Embryophyta</taxon>
        <taxon>Tracheophyta</taxon>
        <taxon>Spermatophyta</taxon>
        <taxon>Magnoliopsida</taxon>
        <taxon>eudicotyledons</taxon>
        <taxon>Gunneridae</taxon>
        <taxon>Pentapetalae</taxon>
        <taxon>rosids</taxon>
        <taxon>fabids</taxon>
        <taxon>Cucurbitales</taxon>
        <taxon>Cucurbitaceae</taxon>
        <taxon>Momordiceae</taxon>
        <taxon>Momordica</taxon>
    </lineage>
</organism>
<dbReference type="GO" id="GO:0016747">
    <property type="term" value="F:acyltransferase activity, transferring groups other than amino-acyl groups"/>
    <property type="evidence" value="ECO:0007669"/>
    <property type="project" value="UniProtKB-ARBA"/>
</dbReference>
<dbReference type="AlphaFoldDB" id="A0A6J1D2C1"/>
<accession>A0A6J1D2C1</accession>
<dbReference type="KEGG" id="mcha:111016937"/>
<keyword evidence="1" id="KW-0808">Transferase</keyword>
<protein>
    <submittedName>
        <fullName evidence="4">Phenolic glucoside malonyltransferase 2-like</fullName>
    </submittedName>
</protein>
<proteinExistence type="predicted"/>
<name>A0A6J1D2C1_MOMCH</name>
<gene>
    <name evidence="4" type="primary">LOC111016937</name>
</gene>
<dbReference type="OrthoDB" id="1862401at2759"/>
<keyword evidence="2" id="KW-0012">Acyltransferase</keyword>
<evidence type="ECO:0000313" key="4">
    <source>
        <dbReference type="RefSeq" id="XP_022148225.1"/>
    </source>
</evidence>
<feature type="non-terminal residue" evidence="4">
    <location>
        <position position="1"/>
    </location>
</feature>
<evidence type="ECO:0000256" key="1">
    <source>
        <dbReference type="ARBA" id="ARBA00022679"/>
    </source>
</evidence>
<dbReference type="InterPro" id="IPR051504">
    <property type="entry name" value="Plant_metabolite_acyltrans"/>
</dbReference>
<dbReference type="InterPro" id="IPR023213">
    <property type="entry name" value="CAT-like_dom_sf"/>
</dbReference>
<evidence type="ECO:0000313" key="3">
    <source>
        <dbReference type="Proteomes" id="UP000504603"/>
    </source>
</evidence>
<reference evidence="4" key="1">
    <citation type="submission" date="2025-08" db="UniProtKB">
        <authorList>
            <consortium name="RefSeq"/>
        </authorList>
    </citation>
    <scope>IDENTIFICATION</scope>
    <source>
        <strain evidence="4">OHB3-1</strain>
    </source>
</reference>